<dbReference type="AlphaFoldDB" id="A0A7W3Y0I4"/>
<dbReference type="Proteomes" id="UP000538929">
    <property type="component" value="Unassembled WGS sequence"/>
</dbReference>
<accession>A0A7W3Y0I4</accession>
<comment type="caution">
    <text evidence="1">The sequence shown here is derived from an EMBL/GenBank/DDBJ whole genome shotgun (WGS) entry which is preliminary data.</text>
</comment>
<keyword evidence="2" id="KW-1185">Reference proteome</keyword>
<proteinExistence type="predicted"/>
<sequence>MLVRDVLDSQWGEASVARIVGVHGIGWSWKSREEMHETWHGALSAGLRNIRYPDAGTVTFEAAFYGHLYNGGTGKSGDDVLYTAADVADGFEYEILEAMAREADPAAFDEEIDGPASKGLVVRGAQACLDILERTPYLGGMTASLLIRQIKQVHRYFEDAALGEEIRGELEAAIQEGTRVVLAHSLGSVAAYEVLWNLKDVRIDTLVTMGSPLGLKSIRRRLARTADAEPGRPPSVRRWVNVAAEQDVVALRKRINTLYGGEVEDFVVTNPLHRMHDCTLYLANLRTARAVEAALG</sequence>
<organism evidence="1 2">
    <name type="scientific">Streptomyces alkaliphilus</name>
    <dbReference type="NCBI Taxonomy" id="1472722"/>
    <lineage>
        <taxon>Bacteria</taxon>
        <taxon>Bacillati</taxon>
        <taxon>Actinomycetota</taxon>
        <taxon>Actinomycetes</taxon>
        <taxon>Kitasatosporales</taxon>
        <taxon>Streptomycetaceae</taxon>
        <taxon>Streptomyces</taxon>
    </lineage>
</organism>
<evidence type="ECO:0000313" key="2">
    <source>
        <dbReference type="Proteomes" id="UP000538929"/>
    </source>
</evidence>
<evidence type="ECO:0000313" key="1">
    <source>
        <dbReference type="EMBL" id="MBB0243326.1"/>
    </source>
</evidence>
<reference evidence="2" key="1">
    <citation type="submission" date="2019-10" db="EMBL/GenBank/DDBJ databases">
        <title>Streptomyces sp. nov., a novel actinobacterium isolated from alkaline environment.</title>
        <authorList>
            <person name="Golinska P."/>
        </authorList>
    </citation>
    <scope>NUCLEOTIDE SEQUENCE [LARGE SCALE GENOMIC DNA]</scope>
    <source>
        <strain evidence="2">DSM 42118</strain>
    </source>
</reference>
<dbReference type="SUPFAM" id="SSF53474">
    <property type="entry name" value="alpha/beta-Hydrolases"/>
    <property type="match status" value="1"/>
</dbReference>
<gene>
    <name evidence="1" type="ORF">FNQ90_04165</name>
</gene>
<name>A0A7W3Y0I4_9ACTN</name>
<dbReference type="InterPro" id="IPR029058">
    <property type="entry name" value="AB_hydrolase_fold"/>
</dbReference>
<protein>
    <recommendedName>
        <fullName evidence="3">Alpha/beta hydrolase</fullName>
    </recommendedName>
</protein>
<evidence type="ECO:0008006" key="3">
    <source>
        <dbReference type="Google" id="ProtNLM"/>
    </source>
</evidence>
<dbReference type="EMBL" id="VKHT01000064">
    <property type="protein sequence ID" value="MBB0243326.1"/>
    <property type="molecule type" value="Genomic_DNA"/>
</dbReference>